<dbReference type="AlphaFoldDB" id="A0A8W7PXR3"/>
<protein>
    <submittedName>
        <fullName evidence="1">Uncharacterized protein</fullName>
    </submittedName>
</protein>
<dbReference type="EnsemblMetazoa" id="ACOM038552-RA">
    <property type="protein sequence ID" value="ACOM038552-PA.1"/>
    <property type="gene ID" value="ACOM038552"/>
</dbReference>
<accession>A0A8W7PXR3</accession>
<reference evidence="1" key="1">
    <citation type="submission" date="2022-08" db="UniProtKB">
        <authorList>
            <consortium name="EnsemblMetazoa"/>
        </authorList>
    </citation>
    <scope>IDENTIFICATION</scope>
</reference>
<dbReference type="Proteomes" id="UP000075882">
    <property type="component" value="Unassembled WGS sequence"/>
</dbReference>
<organism evidence="1">
    <name type="scientific">Anopheles coluzzii</name>
    <name type="common">African malaria mosquito</name>
    <dbReference type="NCBI Taxonomy" id="1518534"/>
    <lineage>
        <taxon>Eukaryota</taxon>
        <taxon>Metazoa</taxon>
        <taxon>Ecdysozoa</taxon>
        <taxon>Arthropoda</taxon>
        <taxon>Hexapoda</taxon>
        <taxon>Insecta</taxon>
        <taxon>Pterygota</taxon>
        <taxon>Neoptera</taxon>
        <taxon>Endopterygota</taxon>
        <taxon>Diptera</taxon>
        <taxon>Nematocera</taxon>
        <taxon>Culicoidea</taxon>
        <taxon>Culicidae</taxon>
        <taxon>Anophelinae</taxon>
        <taxon>Anopheles</taxon>
    </lineage>
</organism>
<name>A0A8W7PXR3_ANOCL</name>
<evidence type="ECO:0000313" key="1">
    <source>
        <dbReference type="EnsemblMetazoa" id="ACOM038552-PA.1"/>
    </source>
</evidence>
<sequence>MKSFRVDRPRGHSSEFGVLKALPATYSSSSSSSSLRAESLLPSCSAHRVLAFLLMICYGCELPPSTLRELFADLLQHGAAFACPRTLASINLAVSLGPAASLSFMSLLRGFAAHPSPLITQKPATRIERKGRGRQCSRCQARWQGNWEADGLVQRCTNVRLCRCLAPPQLRLERQRHTHGLM</sequence>
<proteinExistence type="predicted"/>